<proteinExistence type="predicted"/>
<dbReference type="AlphaFoldDB" id="X0W7T4"/>
<feature type="non-terminal residue" evidence="1">
    <location>
        <position position="1"/>
    </location>
</feature>
<protein>
    <submittedName>
        <fullName evidence="1">Uncharacterized protein</fullName>
    </submittedName>
</protein>
<accession>X0W7T4</accession>
<evidence type="ECO:0000313" key="1">
    <source>
        <dbReference type="EMBL" id="GAG08716.1"/>
    </source>
</evidence>
<sequence>EIWVFSGPLRKVEVKRLLVGLNIFEDLYSNVITGSLTLVDTVNLIGHFPFVGLEQIKIVFKTPGFPNRPETELFFDVYKVSERNVGMAGATTDTTQTYTLQFVSPAYFLNQQNRIMKAFSNEPISTMVQKIAGNTLKEDVFAELTTGYRTFVIPRWTPFRAINWLAARARPQTAPHAANYFFFETVDGFQFRSVHDMAKQNPVIRFVYSIANQRASTARKNRANSPGAERLLKPEIQMIRSYSVLQSGSTMEHIEQGMYASTLNTHD</sequence>
<dbReference type="EMBL" id="BARS01025832">
    <property type="protein sequence ID" value="GAG08716.1"/>
    <property type="molecule type" value="Genomic_DNA"/>
</dbReference>
<feature type="non-terminal residue" evidence="1">
    <location>
        <position position="267"/>
    </location>
</feature>
<reference evidence="1" key="1">
    <citation type="journal article" date="2014" name="Front. Microbiol.">
        <title>High frequency of phylogenetically diverse reductive dehalogenase-homologous genes in deep subseafloor sedimentary metagenomes.</title>
        <authorList>
            <person name="Kawai M."/>
            <person name="Futagami T."/>
            <person name="Toyoda A."/>
            <person name="Takaki Y."/>
            <person name="Nishi S."/>
            <person name="Hori S."/>
            <person name="Arai W."/>
            <person name="Tsubouchi T."/>
            <person name="Morono Y."/>
            <person name="Uchiyama I."/>
            <person name="Ito T."/>
            <person name="Fujiyama A."/>
            <person name="Inagaki F."/>
            <person name="Takami H."/>
        </authorList>
    </citation>
    <scope>NUCLEOTIDE SEQUENCE</scope>
    <source>
        <strain evidence="1">Expedition CK06-06</strain>
    </source>
</reference>
<gene>
    <name evidence="1" type="ORF">S01H1_40776</name>
</gene>
<organism evidence="1">
    <name type="scientific">marine sediment metagenome</name>
    <dbReference type="NCBI Taxonomy" id="412755"/>
    <lineage>
        <taxon>unclassified sequences</taxon>
        <taxon>metagenomes</taxon>
        <taxon>ecological metagenomes</taxon>
    </lineage>
</organism>
<name>X0W7T4_9ZZZZ</name>
<comment type="caution">
    <text evidence="1">The sequence shown here is derived from an EMBL/GenBank/DDBJ whole genome shotgun (WGS) entry which is preliminary data.</text>
</comment>